<evidence type="ECO:0000256" key="1">
    <source>
        <dbReference type="SAM" id="Phobius"/>
    </source>
</evidence>
<dbReference type="InterPro" id="IPR012495">
    <property type="entry name" value="TadE-like_dom"/>
</dbReference>
<proteinExistence type="predicted"/>
<evidence type="ECO:0000313" key="3">
    <source>
        <dbReference type="EMBL" id="RCS68353.1"/>
    </source>
</evidence>
<dbReference type="Pfam" id="PF07811">
    <property type="entry name" value="TadE"/>
    <property type="match status" value="1"/>
</dbReference>
<evidence type="ECO:0000259" key="2">
    <source>
        <dbReference type="Pfam" id="PF07811"/>
    </source>
</evidence>
<dbReference type="OrthoDB" id="5904775at2"/>
<evidence type="ECO:0000313" key="4">
    <source>
        <dbReference type="Proteomes" id="UP000252479"/>
    </source>
</evidence>
<gene>
    <name evidence="3" type="ORF">CIK83_17765</name>
</gene>
<feature type="domain" description="TadE-like" evidence="2">
    <location>
        <begin position="22"/>
        <end position="64"/>
    </location>
</feature>
<reference evidence="3 4" key="1">
    <citation type="journal article" date="2017" name="Elife">
        <title>Extensive horizontal gene transfer in cheese-associated bacteria.</title>
        <authorList>
            <person name="Bonham K.S."/>
            <person name="Wolfe B.E."/>
            <person name="Dutton R.J."/>
        </authorList>
    </citation>
    <scope>NUCLEOTIDE SEQUENCE [LARGE SCALE GENOMIC DNA]</scope>
    <source>
        <strain evidence="3 4">JB196</strain>
    </source>
</reference>
<keyword evidence="1" id="KW-0812">Transmembrane</keyword>
<dbReference type="RefSeq" id="WP_086959334.1">
    <property type="nucleotide sequence ID" value="NZ_AP018680.1"/>
</dbReference>
<keyword evidence="1" id="KW-1133">Transmembrane helix</keyword>
<feature type="transmembrane region" description="Helical" evidence="1">
    <location>
        <begin position="28"/>
        <end position="55"/>
    </location>
</feature>
<dbReference type="EMBL" id="QPGL01000005">
    <property type="protein sequence ID" value="RCS68353.1"/>
    <property type="molecule type" value="Genomic_DNA"/>
</dbReference>
<dbReference type="Proteomes" id="UP000252479">
    <property type="component" value="Unassembled WGS sequence"/>
</dbReference>
<protein>
    <submittedName>
        <fullName evidence="3">Pilus assembly protein</fullName>
    </submittedName>
</protein>
<accession>A0A368LGL9</accession>
<organism evidence="3 4">
    <name type="scientific">Vibrio casei</name>
    <dbReference type="NCBI Taxonomy" id="673372"/>
    <lineage>
        <taxon>Bacteria</taxon>
        <taxon>Pseudomonadati</taxon>
        <taxon>Pseudomonadota</taxon>
        <taxon>Gammaproteobacteria</taxon>
        <taxon>Vibrionales</taxon>
        <taxon>Vibrionaceae</taxon>
        <taxon>Vibrio</taxon>
    </lineage>
</organism>
<keyword evidence="1" id="KW-0472">Membrane</keyword>
<sequence>MKKTRPPHLFSRDLLINKKQRGAAGIEAVFLLPLVLILLFAIIHYSMIFFAASLFEHAAKEGIRNSMSYVDESCYFTECDATETKDLFSGPITDNTAAVIQNFTGGTGDSLGVLFGVDLGNKNGDTIDVKLMSDGDCCQVQVSLQDYPSEPFLPTEIIDGLLPGEGSVFPAHITGSAAMKLN</sequence>
<dbReference type="GeneID" id="303190771"/>
<dbReference type="AlphaFoldDB" id="A0A368LGL9"/>
<keyword evidence="4" id="KW-1185">Reference proteome</keyword>
<comment type="caution">
    <text evidence="3">The sequence shown here is derived from an EMBL/GenBank/DDBJ whole genome shotgun (WGS) entry which is preliminary data.</text>
</comment>
<name>A0A368LGL9_9VIBR</name>